<dbReference type="GO" id="GO:0030246">
    <property type="term" value="F:carbohydrate binding"/>
    <property type="evidence" value="ECO:0007669"/>
    <property type="project" value="UniProtKB-KW"/>
</dbReference>
<dbReference type="GO" id="GO:0008168">
    <property type="term" value="F:methyltransferase activity"/>
    <property type="evidence" value="ECO:0007669"/>
    <property type="project" value="InterPro"/>
</dbReference>
<accession>A0AAV2LVT6</accession>
<reference evidence="4 5" key="1">
    <citation type="submission" date="2024-04" db="EMBL/GenBank/DDBJ databases">
        <authorList>
            <person name="Waldvogel A.-M."/>
            <person name="Schoenle A."/>
        </authorList>
    </citation>
    <scope>NUCLEOTIDE SEQUENCE [LARGE SCALE GENOMIC DNA]</scope>
</reference>
<dbReference type="Gene3D" id="2.60.120.740">
    <property type="match status" value="2"/>
</dbReference>
<dbReference type="EMBL" id="OZ035827">
    <property type="protein sequence ID" value="CAL1605173.1"/>
    <property type="molecule type" value="Genomic_DNA"/>
</dbReference>
<gene>
    <name evidence="4" type="ORF">KC01_LOCUS32592</name>
</gene>
<dbReference type="Pfam" id="PF02140">
    <property type="entry name" value="SUEL_Lectin"/>
    <property type="match status" value="1"/>
</dbReference>
<evidence type="ECO:0000256" key="2">
    <source>
        <dbReference type="ARBA" id="ARBA00022737"/>
    </source>
</evidence>
<dbReference type="InterPro" id="IPR000922">
    <property type="entry name" value="Lectin_gal-bd_dom"/>
</dbReference>
<dbReference type="Pfam" id="PF09004">
    <property type="entry name" value="ALKBH8_N"/>
    <property type="match status" value="1"/>
</dbReference>
<keyword evidence="5" id="KW-1185">Reference proteome</keyword>
<dbReference type="PROSITE" id="PS50228">
    <property type="entry name" value="SUEL_LECTIN"/>
    <property type="match status" value="1"/>
</dbReference>
<evidence type="ECO:0000313" key="4">
    <source>
        <dbReference type="EMBL" id="CAL1605173.1"/>
    </source>
</evidence>
<feature type="domain" description="SUEL-type lectin" evidence="3">
    <location>
        <begin position="164"/>
        <end position="253"/>
    </location>
</feature>
<evidence type="ECO:0000313" key="5">
    <source>
        <dbReference type="Proteomes" id="UP001497482"/>
    </source>
</evidence>
<dbReference type="AlphaFoldDB" id="A0AAV2LVT6"/>
<keyword evidence="1" id="KW-0430">Lectin</keyword>
<evidence type="ECO:0000256" key="1">
    <source>
        <dbReference type="ARBA" id="ARBA00022734"/>
    </source>
</evidence>
<dbReference type="GO" id="GO:0016706">
    <property type="term" value="F:2-oxoglutarate-dependent dioxygenase activity"/>
    <property type="evidence" value="ECO:0007669"/>
    <property type="project" value="InterPro"/>
</dbReference>
<dbReference type="PANTHER" id="PTHR46780">
    <property type="entry name" value="PROTEIN EVA-1"/>
    <property type="match status" value="1"/>
</dbReference>
<evidence type="ECO:0000259" key="3">
    <source>
        <dbReference type="PROSITE" id="PS50228"/>
    </source>
</evidence>
<sequence length="267" mass="30073">MIVDFRKSTVPPPPPSVMDSPITSVESFRFLGTTITQDLKWEPTISSLIKKAQQRMYFLRQLRKAKLPAQMLVQFYTAIIESILTSSVTVWFAGATVRDKQRLQRIVRSAEEVIGRSLPSLQDLCQGKKWCELSPDGFENDPCGDTFKYIQTSYICVPAIHMIVCEQNMAHMDCEENEVIEVFAADWGRRDQTTCALRLPSPMVQKTDCYNPTDFPGEKCNLRPSCPVRVNKAVLGQGCAGTAQYLELAYFCKPSPGKQYAKKALPT</sequence>
<protein>
    <recommendedName>
        <fullName evidence="3">SUEL-type lectin domain-containing protein</fullName>
    </recommendedName>
</protein>
<keyword evidence="2" id="KW-0677">Repeat</keyword>
<dbReference type="InterPro" id="IPR015095">
    <property type="entry name" value="AlkB_hom8_N"/>
</dbReference>
<name>A0AAV2LVT6_KNICA</name>
<dbReference type="Proteomes" id="UP001497482">
    <property type="component" value="Chromosome 5"/>
</dbReference>
<proteinExistence type="predicted"/>
<dbReference type="InterPro" id="IPR043159">
    <property type="entry name" value="Lectin_gal-bd_sf"/>
</dbReference>
<organism evidence="4 5">
    <name type="scientific">Knipowitschia caucasica</name>
    <name type="common">Caucasian dwarf goby</name>
    <name type="synonym">Pomatoschistus caucasicus</name>
    <dbReference type="NCBI Taxonomy" id="637954"/>
    <lineage>
        <taxon>Eukaryota</taxon>
        <taxon>Metazoa</taxon>
        <taxon>Chordata</taxon>
        <taxon>Craniata</taxon>
        <taxon>Vertebrata</taxon>
        <taxon>Euteleostomi</taxon>
        <taxon>Actinopterygii</taxon>
        <taxon>Neopterygii</taxon>
        <taxon>Teleostei</taxon>
        <taxon>Neoteleostei</taxon>
        <taxon>Acanthomorphata</taxon>
        <taxon>Gobiaria</taxon>
        <taxon>Gobiiformes</taxon>
        <taxon>Gobioidei</taxon>
        <taxon>Gobiidae</taxon>
        <taxon>Gobiinae</taxon>
        <taxon>Knipowitschia</taxon>
    </lineage>
</organism>